<keyword evidence="11" id="KW-1003">Cell membrane</keyword>
<dbReference type="SUPFAM" id="SSF81336">
    <property type="entry name" value="F1F0 ATP synthase subunit A"/>
    <property type="match status" value="1"/>
</dbReference>
<dbReference type="InterPro" id="IPR023011">
    <property type="entry name" value="ATP_synth_F0_asu_AS"/>
</dbReference>
<keyword evidence="10 11" id="KW-0066">ATP synthesis</keyword>
<keyword evidence="9 11" id="KW-0472">Membrane</keyword>
<gene>
    <name evidence="11 13" type="primary">atpB</name>
    <name evidence="13" type="ORF">GCM10010403_02840</name>
</gene>
<dbReference type="PANTHER" id="PTHR11410">
    <property type="entry name" value="ATP SYNTHASE SUBUNIT A"/>
    <property type="match status" value="1"/>
</dbReference>
<feature type="transmembrane region" description="Helical" evidence="11">
    <location>
        <begin position="199"/>
        <end position="221"/>
    </location>
</feature>
<evidence type="ECO:0000256" key="11">
    <source>
        <dbReference type="HAMAP-Rule" id="MF_01393"/>
    </source>
</evidence>
<evidence type="ECO:0000256" key="9">
    <source>
        <dbReference type="ARBA" id="ARBA00023136"/>
    </source>
</evidence>
<reference evidence="14" key="1">
    <citation type="journal article" date="2019" name="Int. J. Syst. Evol. Microbiol.">
        <title>The Global Catalogue of Microorganisms (GCM) 10K type strain sequencing project: providing services to taxonomists for standard genome sequencing and annotation.</title>
        <authorList>
            <consortium name="The Broad Institute Genomics Platform"/>
            <consortium name="The Broad Institute Genome Sequencing Center for Infectious Disease"/>
            <person name="Wu L."/>
            <person name="Ma J."/>
        </authorList>
    </citation>
    <scope>NUCLEOTIDE SEQUENCE [LARGE SCALE GENOMIC DNA]</scope>
    <source>
        <strain evidence="14">JCM 6238</strain>
    </source>
</reference>
<evidence type="ECO:0000256" key="10">
    <source>
        <dbReference type="ARBA" id="ARBA00023310"/>
    </source>
</evidence>
<dbReference type="Pfam" id="PF00119">
    <property type="entry name" value="ATP-synt_A"/>
    <property type="match status" value="1"/>
</dbReference>
<keyword evidence="6 11" id="KW-0375">Hydrogen ion transport</keyword>
<dbReference type="InterPro" id="IPR045083">
    <property type="entry name" value="ATP_synth_F0_asu_bact/mt"/>
</dbReference>
<evidence type="ECO:0000256" key="4">
    <source>
        <dbReference type="ARBA" id="ARBA00022547"/>
    </source>
</evidence>
<evidence type="ECO:0000256" key="1">
    <source>
        <dbReference type="ARBA" id="ARBA00004141"/>
    </source>
</evidence>
<evidence type="ECO:0000256" key="7">
    <source>
        <dbReference type="ARBA" id="ARBA00022989"/>
    </source>
</evidence>
<proteinExistence type="inferred from homology"/>
<keyword evidence="8 11" id="KW-0406">Ion transport</keyword>
<evidence type="ECO:0000256" key="8">
    <source>
        <dbReference type="ARBA" id="ARBA00023065"/>
    </source>
</evidence>
<dbReference type="PANTHER" id="PTHR11410:SF0">
    <property type="entry name" value="ATP SYNTHASE SUBUNIT A"/>
    <property type="match status" value="1"/>
</dbReference>
<dbReference type="Proteomes" id="UP001501584">
    <property type="component" value="Unassembled WGS sequence"/>
</dbReference>
<comment type="function">
    <text evidence="11 12">Key component of the proton channel; it plays a direct role in the translocation of protons across the membrane.</text>
</comment>
<keyword evidence="4 11" id="KW-0138">CF(0)</keyword>
<comment type="similarity">
    <text evidence="2 11 12">Belongs to the ATPase A chain family.</text>
</comment>
<keyword evidence="7 11" id="KW-1133">Transmembrane helix</keyword>
<evidence type="ECO:0000256" key="6">
    <source>
        <dbReference type="ARBA" id="ARBA00022781"/>
    </source>
</evidence>
<dbReference type="InterPro" id="IPR000568">
    <property type="entry name" value="ATP_synth_F0_asu"/>
</dbReference>
<dbReference type="PROSITE" id="PS00449">
    <property type="entry name" value="ATPASE_A"/>
    <property type="match status" value="1"/>
</dbReference>
<comment type="subcellular location">
    <subcellularLocation>
        <location evidence="11 12">Cell membrane</location>
        <topology evidence="11 12">Multi-pass membrane protein</topology>
    </subcellularLocation>
    <subcellularLocation>
        <location evidence="1">Membrane</location>
        <topology evidence="1">Multi-pass membrane protein</topology>
    </subcellularLocation>
</comment>
<feature type="transmembrane region" description="Helical" evidence="11">
    <location>
        <begin position="134"/>
        <end position="153"/>
    </location>
</feature>
<evidence type="ECO:0000256" key="5">
    <source>
        <dbReference type="ARBA" id="ARBA00022692"/>
    </source>
</evidence>
<protein>
    <recommendedName>
        <fullName evidence="11 12">ATP synthase subunit a</fullName>
    </recommendedName>
    <alternativeName>
        <fullName evidence="11">ATP synthase F0 sector subunit a</fullName>
    </alternativeName>
    <alternativeName>
        <fullName evidence="11">F-ATPase subunit 6</fullName>
    </alternativeName>
</protein>
<evidence type="ECO:0000313" key="14">
    <source>
        <dbReference type="Proteomes" id="UP001501584"/>
    </source>
</evidence>
<keyword evidence="14" id="KW-1185">Reference proteome</keyword>
<dbReference type="InterPro" id="IPR035908">
    <property type="entry name" value="F0_ATP_A_sf"/>
</dbReference>
<evidence type="ECO:0000256" key="2">
    <source>
        <dbReference type="ARBA" id="ARBA00006810"/>
    </source>
</evidence>
<dbReference type="Gene3D" id="1.20.120.220">
    <property type="entry name" value="ATP synthase, F0 complex, subunit A"/>
    <property type="match status" value="1"/>
</dbReference>
<feature type="transmembrane region" description="Helical" evidence="11">
    <location>
        <begin position="38"/>
        <end position="65"/>
    </location>
</feature>
<comment type="caution">
    <text evidence="13">The sequence shown here is derived from an EMBL/GenBank/DDBJ whole genome shotgun (WGS) entry which is preliminary data.</text>
</comment>
<keyword evidence="5 11" id="KW-0812">Transmembrane</keyword>
<dbReference type="NCBIfam" id="TIGR01131">
    <property type="entry name" value="ATP_synt_6_or_A"/>
    <property type="match status" value="1"/>
</dbReference>
<dbReference type="HAMAP" id="MF_01393">
    <property type="entry name" value="ATP_synth_a_bact"/>
    <property type="match status" value="1"/>
</dbReference>
<accession>A0ABN3F665</accession>
<dbReference type="EMBL" id="BAAASX010000001">
    <property type="protein sequence ID" value="GAA2317381.1"/>
    <property type="molecule type" value="Genomic_DNA"/>
</dbReference>
<dbReference type="CDD" id="cd00310">
    <property type="entry name" value="ATP-synt_Fo_a_6"/>
    <property type="match status" value="1"/>
</dbReference>
<keyword evidence="3 11" id="KW-0813">Transport</keyword>
<organism evidence="13 14">
    <name type="scientific">Glycomyces rutgersensis</name>
    <dbReference type="NCBI Taxonomy" id="58115"/>
    <lineage>
        <taxon>Bacteria</taxon>
        <taxon>Bacillati</taxon>
        <taxon>Actinomycetota</taxon>
        <taxon>Actinomycetes</taxon>
        <taxon>Glycomycetales</taxon>
        <taxon>Glycomycetaceae</taxon>
        <taxon>Glycomyces</taxon>
    </lineage>
</organism>
<name>A0ABN3F665_9ACTN</name>
<evidence type="ECO:0000313" key="13">
    <source>
        <dbReference type="EMBL" id="GAA2317381.1"/>
    </source>
</evidence>
<evidence type="ECO:0000256" key="12">
    <source>
        <dbReference type="RuleBase" id="RU000483"/>
    </source>
</evidence>
<feature type="transmembrane region" description="Helical" evidence="11">
    <location>
        <begin position="103"/>
        <end position="122"/>
    </location>
</feature>
<sequence length="273" mass="30710">MTRVTDSATVLAEGESHFPPGLHNFDFRDWFTGLSDTALAHMFTTITFGVWASVAVLIVFFLWAYRKPQIVPTKKQWIAESAYGFIRNTVAIDQMGKKEGVRFAPYLATLFLFILVMNFWAIVPGIQISPNSHIAFPLMLGVLSWVVYMFVGFKKHGFIGFLKMTCVPPGAPWFIYPLLIPIEFLQNIILRPITLALRLFANMFAGHLILLVFILGGFEMLNAGNIFVQGLSVFSFAMGIAMTFFELIVILLQAYVFTLLTGMYIQGSLADEH</sequence>
<dbReference type="PRINTS" id="PR00123">
    <property type="entry name" value="ATPASEA"/>
</dbReference>
<feature type="transmembrane region" description="Helical" evidence="11">
    <location>
        <begin position="233"/>
        <end position="256"/>
    </location>
</feature>
<evidence type="ECO:0000256" key="3">
    <source>
        <dbReference type="ARBA" id="ARBA00022448"/>
    </source>
</evidence>